<dbReference type="GO" id="GO:0006209">
    <property type="term" value="P:cytosine catabolic process"/>
    <property type="evidence" value="ECO:0007669"/>
    <property type="project" value="TreeGrafter"/>
</dbReference>
<dbReference type="AlphaFoldDB" id="A0A9X1RIH0"/>
<reference evidence="4" key="1">
    <citation type="submission" date="2022-01" db="EMBL/GenBank/DDBJ databases">
        <title>Genome sequnece data of strain Bradyrhizobium sp. nov.</title>
        <authorList>
            <person name="Zhang J."/>
        </authorList>
    </citation>
    <scope>NUCLEOTIDE SEQUENCE</scope>
    <source>
        <strain evidence="5">WYCCWR 12774</strain>
        <strain evidence="4">WYCCWR 13023</strain>
    </source>
</reference>
<evidence type="ECO:0000259" key="3">
    <source>
        <dbReference type="Pfam" id="PF07969"/>
    </source>
</evidence>
<keyword evidence="2" id="KW-0378">Hydrolase</keyword>
<accession>A0A9X1RIH0</accession>
<evidence type="ECO:0000256" key="2">
    <source>
        <dbReference type="ARBA" id="ARBA00022801"/>
    </source>
</evidence>
<evidence type="ECO:0000313" key="7">
    <source>
        <dbReference type="Proteomes" id="UP001139054"/>
    </source>
</evidence>
<evidence type="ECO:0000313" key="4">
    <source>
        <dbReference type="EMBL" id="MCG2631269.1"/>
    </source>
</evidence>
<dbReference type="EMBL" id="JAKLUA010000007">
    <property type="protein sequence ID" value="MCG2669916.1"/>
    <property type="molecule type" value="Genomic_DNA"/>
</dbReference>
<dbReference type="Gene3D" id="3.20.20.140">
    <property type="entry name" value="Metal-dependent hydrolases"/>
    <property type="match status" value="1"/>
</dbReference>
<dbReference type="Pfam" id="PF07969">
    <property type="entry name" value="Amidohydro_3"/>
    <property type="match status" value="1"/>
</dbReference>
<organism evidence="4 7">
    <name type="scientific">Bradyrhizobium zhengyangense</name>
    <dbReference type="NCBI Taxonomy" id="2911009"/>
    <lineage>
        <taxon>Bacteria</taxon>
        <taxon>Pseudomonadati</taxon>
        <taxon>Pseudomonadota</taxon>
        <taxon>Alphaproteobacteria</taxon>
        <taxon>Hyphomicrobiales</taxon>
        <taxon>Nitrobacteraceae</taxon>
        <taxon>Bradyrhizobium</taxon>
    </lineage>
</organism>
<dbReference type="PANTHER" id="PTHR32027">
    <property type="entry name" value="CYTOSINE DEAMINASE"/>
    <property type="match status" value="1"/>
</dbReference>
<evidence type="ECO:0000313" key="5">
    <source>
        <dbReference type="EMBL" id="MCG2669916.1"/>
    </source>
</evidence>
<dbReference type="RefSeq" id="WP_237872071.1">
    <property type="nucleotide sequence ID" value="NZ_JAKLTY010000027.1"/>
</dbReference>
<protein>
    <submittedName>
        <fullName evidence="4">Amidohydrolase family protein</fullName>
    </submittedName>
</protein>
<gene>
    <name evidence="5" type="ORF">L6637_23400</name>
    <name evidence="4" type="ORF">L6654_32035</name>
</gene>
<dbReference type="SUPFAM" id="SSF51338">
    <property type="entry name" value="Composite domain of metallo-dependent hydrolases"/>
    <property type="match status" value="1"/>
</dbReference>
<dbReference type="GO" id="GO:0035888">
    <property type="term" value="F:isoguanine deaminase activity"/>
    <property type="evidence" value="ECO:0007669"/>
    <property type="project" value="TreeGrafter"/>
</dbReference>
<dbReference type="FunFam" id="3.20.20.140:FF:000019">
    <property type="entry name" value="Cytosine deaminase"/>
    <property type="match status" value="1"/>
</dbReference>
<dbReference type="EMBL" id="JAKLTY010000027">
    <property type="protein sequence ID" value="MCG2631269.1"/>
    <property type="molecule type" value="Genomic_DNA"/>
</dbReference>
<dbReference type="InterPro" id="IPR011059">
    <property type="entry name" value="Metal-dep_hydrolase_composite"/>
</dbReference>
<keyword evidence="1" id="KW-0479">Metal-binding</keyword>
<feature type="domain" description="Amidohydrolase 3" evidence="3">
    <location>
        <begin position="43"/>
        <end position="398"/>
    </location>
</feature>
<dbReference type="Gene3D" id="2.30.40.10">
    <property type="entry name" value="Urease, subunit C, domain 1"/>
    <property type="match status" value="1"/>
</dbReference>
<dbReference type="GO" id="GO:0046872">
    <property type="term" value="F:metal ion binding"/>
    <property type="evidence" value="ECO:0007669"/>
    <property type="project" value="UniProtKB-KW"/>
</dbReference>
<dbReference type="InterPro" id="IPR032466">
    <property type="entry name" value="Metal_Hydrolase"/>
</dbReference>
<proteinExistence type="predicted"/>
<dbReference type="Proteomes" id="UP001139054">
    <property type="component" value="Unassembled WGS sequence"/>
</dbReference>
<dbReference type="CDD" id="cd01293">
    <property type="entry name" value="Bact_CD"/>
    <property type="match status" value="1"/>
</dbReference>
<dbReference type="InterPro" id="IPR052349">
    <property type="entry name" value="Metallo-hydrolase_Enzymes"/>
</dbReference>
<sequence>MSRPPDLVIANARLRSREVVDIAITDGVITAIGDRLDRAAQSVIDARGGLVTPAFVNPHLHLCKVWTLPMMSEAALEAYQGGGMSEAAKAIELAAAVKSKYDASWIIPNARRAVALAALHGNLHIRAFADVDAKARLEGVKALLAIREEFRDIVEIQVVAFPQDGLLREPGADSLMREAMASRADVVGGIPWIEANEADMRRHIDFCFDLAAEHGADISMLLDDVGDADMRTLDMMARAMIARGMEGRALAHHCRAMALYPESYLRELIPLLEKARVSVISDPHTAPLHARVKELLGAGINVGLGQDDISDAYYPLGRNNMLEVAFLASHLLWMTKKSEFETLYDMITTRAAMAIGLERYGLGLGCAANLVVLDQGDVTEALRFHAPPRVVISHGRVVDTDRMRALAEAAGVP</sequence>
<name>A0A9X1RIH0_9BRAD</name>
<comment type="caution">
    <text evidence="4">The sequence shown here is derived from an EMBL/GenBank/DDBJ whole genome shotgun (WGS) entry which is preliminary data.</text>
</comment>
<dbReference type="PANTHER" id="PTHR32027:SF0">
    <property type="entry name" value="CYTOSINE DEAMINASE"/>
    <property type="match status" value="1"/>
</dbReference>
<dbReference type="GO" id="GO:0004131">
    <property type="term" value="F:cytosine deaminase activity"/>
    <property type="evidence" value="ECO:0007669"/>
    <property type="project" value="TreeGrafter"/>
</dbReference>
<evidence type="ECO:0000256" key="1">
    <source>
        <dbReference type="ARBA" id="ARBA00022723"/>
    </source>
</evidence>
<keyword evidence="6" id="KW-1185">Reference proteome</keyword>
<evidence type="ECO:0000313" key="6">
    <source>
        <dbReference type="Proteomes" id="UP001139012"/>
    </source>
</evidence>
<dbReference type="SUPFAM" id="SSF51556">
    <property type="entry name" value="Metallo-dependent hydrolases"/>
    <property type="match status" value="1"/>
</dbReference>
<dbReference type="InterPro" id="IPR013108">
    <property type="entry name" value="Amidohydro_3"/>
</dbReference>
<dbReference type="Proteomes" id="UP001139012">
    <property type="component" value="Unassembled WGS sequence"/>
</dbReference>